<keyword evidence="5 9" id="KW-0067">ATP-binding</keyword>
<dbReference type="Pfam" id="PF00294">
    <property type="entry name" value="PfkB"/>
    <property type="match status" value="1"/>
</dbReference>
<feature type="binding site" evidence="9">
    <location>
        <begin position="251"/>
        <end position="252"/>
    </location>
    <ligand>
        <name>ATP</name>
        <dbReference type="ChEBI" id="CHEBI:30616"/>
    </ligand>
</feature>
<keyword evidence="8 9" id="KW-0119">Carbohydrate metabolism</keyword>
<reference evidence="11 12" key="1">
    <citation type="submission" date="2019-03" db="EMBL/GenBank/DDBJ databases">
        <title>Freshwater and sediment microbial communities from various areas in North America, analyzing microbe dynamics in response to fracking.</title>
        <authorList>
            <person name="Lamendella R."/>
        </authorList>
    </citation>
    <scope>NUCLEOTIDE SEQUENCE [LARGE SCALE GENOMIC DNA]</scope>
    <source>
        <strain evidence="11 12">175.2</strain>
    </source>
</reference>
<evidence type="ECO:0000313" key="11">
    <source>
        <dbReference type="EMBL" id="TCT28536.1"/>
    </source>
</evidence>
<dbReference type="OrthoDB" id="9775849at2"/>
<feature type="binding site" evidence="9">
    <location>
        <position position="252"/>
    </location>
    <ligand>
        <name>substrate</name>
    </ligand>
</feature>
<dbReference type="InterPro" id="IPR011877">
    <property type="entry name" value="Ribokinase"/>
</dbReference>
<dbReference type="HAMAP" id="MF_01987">
    <property type="entry name" value="Ribokinase"/>
    <property type="match status" value="1"/>
</dbReference>
<feature type="binding site" evidence="9">
    <location>
        <position position="141"/>
    </location>
    <ligand>
        <name>substrate</name>
    </ligand>
</feature>
<feature type="active site" description="Proton acceptor" evidence="9">
    <location>
        <position position="252"/>
    </location>
</feature>
<feature type="binding site" evidence="9">
    <location>
        <begin position="220"/>
        <end position="225"/>
    </location>
    <ligand>
        <name>ATP</name>
        <dbReference type="ChEBI" id="CHEBI:30616"/>
    </ligand>
</feature>
<dbReference type="GO" id="GO:0005524">
    <property type="term" value="F:ATP binding"/>
    <property type="evidence" value="ECO:0007669"/>
    <property type="project" value="UniProtKB-UniRule"/>
</dbReference>
<comment type="subunit">
    <text evidence="9">Homodimer.</text>
</comment>
<evidence type="ECO:0000259" key="10">
    <source>
        <dbReference type="Pfam" id="PF00294"/>
    </source>
</evidence>
<dbReference type="AlphaFoldDB" id="A0A4R3NEV9"/>
<dbReference type="CDD" id="cd01174">
    <property type="entry name" value="ribokinase"/>
    <property type="match status" value="1"/>
</dbReference>
<keyword evidence="7 9" id="KW-0630">Potassium</keyword>
<dbReference type="InterPro" id="IPR029056">
    <property type="entry name" value="Ribokinase-like"/>
</dbReference>
<feature type="binding site" evidence="9">
    <location>
        <begin position="41"/>
        <end position="45"/>
    </location>
    <ligand>
        <name>substrate</name>
    </ligand>
</feature>
<dbReference type="PANTHER" id="PTHR10584">
    <property type="entry name" value="SUGAR KINASE"/>
    <property type="match status" value="1"/>
</dbReference>
<feature type="binding site" evidence="9">
    <location>
        <position position="285"/>
    </location>
    <ligand>
        <name>K(+)</name>
        <dbReference type="ChEBI" id="CHEBI:29103"/>
    </ligand>
</feature>
<keyword evidence="9" id="KW-0963">Cytoplasm</keyword>
<dbReference type="GO" id="GO:0004747">
    <property type="term" value="F:ribokinase activity"/>
    <property type="evidence" value="ECO:0007669"/>
    <property type="project" value="UniProtKB-UniRule"/>
</dbReference>
<protein>
    <recommendedName>
        <fullName evidence="9">Ribokinase</fullName>
        <shortName evidence="9">RK</shortName>
        <ecNumber evidence="9">2.7.1.15</ecNumber>
    </recommendedName>
</protein>
<dbReference type="PANTHER" id="PTHR10584:SF166">
    <property type="entry name" value="RIBOKINASE"/>
    <property type="match status" value="1"/>
</dbReference>
<dbReference type="PRINTS" id="PR00990">
    <property type="entry name" value="RIBOKINASE"/>
</dbReference>
<keyword evidence="2 9" id="KW-0479">Metal-binding</keyword>
<organism evidence="11 12">
    <name type="scientific">Martelella mediterranea</name>
    <dbReference type="NCBI Taxonomy" id="293089"/>
    <lineage>
        <taxon>Bacteria</taxon>
        <taxon>Pseudomonadati</taxon>
        <taxon>Pseudomonadota</taxon>
        <taxon>Alphaproteobacteria</taxon>
        <taxon>Hyphomicrobiales</taxon>
        <taxon>Aurantimonadaceae</taxon>
        <taxon>Martelella</taxon>
    </lineage>
</organism>
<comment type="cofactor">
    <cofactor evidence="9">
        <name>Mg(2+)</name>
        <dbReference type="ChEBI" id="CHEBI:18420"/>
    </cofactor>
    <text evidence="9">Requires a divalent cation, most likely magnesium in vivo, as an electrophilic catalyst to aid phosphoryl group transfer. It is the chelate of the metal and the nucleotide that is the actual substrate.</text>
</comment>
<comment type="caution">
    <text evidence="9">Lacks conserved residue(s) required for the propagation of feature annotation.</text>
</comment>
<accession>A0A4R3NEV9</accession>
<evidence type="ECO:0000256" key="4">
    <source>
        <dbReference type="ARBA" id="ARBA00022777"/>
    </source>
</evidence>
<proteinExistence type="inferred from homology"/>
<feature type="binding site" evidence="9">
    <location>
        <begin position="13"/>
        <end position="15"/>
    </location>
    <ligand>
        <name>substrate</name>
    </ligand>
</feature>
<evidence type="ECO:0000256" key="5">
    <source>
        <dbReference type="ARBA" id="ARBA00022840"/>
    </source>
</evidence>
<dbReference type="RefSeq" id="WP_132314225.1">
    <property type="nucleotide sequence ID" value="NZ_SMAR01000059.1"/>
</dbReference>
<evidence type="ECO:0000256" key="1">
    <source>
        <dbReference type="ARBA" id="ARBA00022679"/>
    </source>
</evidence>
<comment type="caution">
    <text evidence="11">The sequence shown here is derived from an EMBL/GenBank/DDBJ whole genome shotgun (WGS) entry which is preliminary data.</text>
</comment>
<keyword evidence="4 9" id="KW-0418">Kinase</keyword>
<dbReference type="Gene3D" id="3.40.1190.20">
    <property type="match status" value="1"/>
</dbReference>
<feature type="binding site" evidence="9">
    <location>
        <position position="246"/>
    </location>
    <ligand>
        <name>K(+)</name>
        <dbReference type="ChEBI" id="CHEBI:29103"/>
    </ligand>
</feature>
<evidence type="ECO:0000256" key="9">
    <source>
        <dbReference type="HAMAP-Rule" id="MF_01987"/>
    </source>
</evidence>
<evidence type="ECO:0000256" key="6">
    <source>
        <dbReference type="ARBA" id="ARBA00022842"/>
    </source>
</evidence>
<gene>
    <name evidence="9" type="primary">rbsK</name>
    <name evidence="11" type="ORF">EDC90_10599</name>
</gene>
<evidence type="ECO:0000256" key="7">
    <source>
        <dbReference type="ARBA" id="ARBA00022958"/>
    </source>
</evidence>
<feature type="binding site" evidence="9">
    <location>
        <position position="185"/>
    </location>
    <ligand>
        <name>ATP</name>
        <dbReference type="ChEBI" id="CHEBI:30616"/>
    </ligand>
</feature>
<sequence length="309" mass="31212">MPQGVVAVIGSLNADVIVSAKRLPQQGETVVGHRYEIAPGGKGANQALAAARAGVATRIVGAVGRDEYARVALANLEAASVDLSGVQQTEDLTGIAQISVDDAGENTIVVVAGANGCVNLEQAISAVRELGGADIVLLQMEVPAGLNLSVLQTARSVGAISVFNTAPYTDNVPELAPLADIIICNEKEFALLSDAAMLSGKPETRARALACMNRQTVIVTLGRGGAFVATADSFAAVSSPAVEAIDTVGAGDTFCGYLAAGLASGRSVGESARIACAAAAVACTRRGAQAGIPEMNVIASTLKSLEAQR</sequence>
<evidence type="ECO:0000256" key="8">
    <source>
        <dbReference type="ARBA" id="ARBA00023277"/>
    </source>
</evidence>
<dbReference type="GO" id="GO:0019303">
    <property type="term" value="P:D-ribose catabolic process"/>
    <property type="evidence" value="ECO:0007669"/>
    <property type="project" value="UniProtKB-UniRule"/>
</dbReference>
<evidence type="ECO:0000313" key="12">
    <source>
        <dbReference type="Proteomes" id="UP000295097"/>
    </source>
</evidence>
<dbReference type="EC" id="2.7.1.15" evidence="9"/>
<comment type="activity regulation">
    <text evidence="9">Activated by a monovalent cation that binds near, but not in, the active site. The most likely occupant of the site in vivo is potassium. Ion binding induces a conformational change that may alter substrate affinity.</text>
</comment>
<dbReference type="UniPathway" id="UPA00916">
    <property type="reaction ID" value="UER00889"/>
</dbReference>
<dbReference type="InterPro" id="IPR011611">
    <property type="entry name" value="PfkB_dom"/>
</dbReference>
<keyword evidence="1 9" id="KW-0808">Transferase</keyword>
<dbReference type="Proteomes" id="UP000295097">
    <property type="component" value="Unassembled WGS sequence"/>
</dbReference>
<comment type="function">
    <text evidence="9">Catalyzes the phosphorylation of ribose at O-5 in a reaction requiring ATP and magnesium. The resulting D-ribose-5-phosphate can then be used either for sythesis of nucleotides, histidine, and tryptophan, or as a component of the pentose phosphate pathway.</text>
</comment>
<feature type="domain" description="Carbohydrate kinase PfkB" evidence="10">
    <location>
        <begin position="6"/>
        <end position="294"/>
    </location>
</feature>
<evidence type="ECO:0000256" key="3">
    <source>
        <dbReference type="ARBA" id="ARBA00022741"/>
    </source>
</evidence>
<comment type="similarity">
    <text evidence="9">Belongs to the carbohydrate kinase PfkB family. Ribokinase subfamily.</text>
</comment>
<comment type="subcellular location">
    <subcellularLocation>
        <location evidence="9">Cytoplasm</location>
    </subcellularLocation>
</comment>
<keyword evidence="12" id="KW-1185">Reference proteome</keyword>
<feature type="binding site" evidence="9">
    <location>
        <position position="282"/>
    </location>
    <ligand>
        <name>K(+)</name>
        <dbReference type="ChEBI" id="CHEBI:29103"/>
    </ligand>
</feature>
<dbReference type="GO" id="GO:0005737">
    <property type="term" value="C:cytoplasm"/>
    <property type="evidence" value="ECO:0007669"/>
    <property type="project" value="UniProtKB-SubCell"/>
</dbReference>
<comment type="pathway">
    <text evidence="9">Carbohydrate metabolism; D-ribose degradation; D-ribose 5-phosphate from beta-D-ribopyranose: step 2/2.</text>
</comment>
<dbReference type="EMBL" id="SMAR01000059">
    <property type="protein sequence ID" value="TCT28536.1"/>
    <property type="molecule type" value="Genomic_DNA"/>
</dbReference>
<keyword evidence="3 9" id="KW-0547">Nucleotide-binding</keyword>
<comment type="catalytic activity">
    <reaction evidence="9">
        <text>D-ribose + ATP = D-ribose 5-phosphate + ADP + H(+)</text>
        <dbReference type="Rhea" id="RHEA:13697"/>
        <dbReference type="ChEBI" id="CHEBI:15378"/>
        <dbReference type="ChEBI" id="CHEBI:30616"/>
        <dbReference type="ChEBI" id="CHEBI:47013"/>
        <dbReference type="ChEBI" id="CHEBI:78346"/>
        <dbReference type="ChEBI" id="CHEBI:456216"/>
        <dbReference type="EC" id="2.7.1.15"/>
    </reaction>
</comment>
<name>A0A4R3NEV9_9HYPH</name>
<keyword evidence="6 9" id="KW-0460">Magnesium</keyword>
<evidence type="ECO:0000256" key="2">
    <source>
        <dbReference type="ARBA" id="ARBA00022723"/>
    </source>
</evidence>
<dbReference type="GO" id="GO:0046872">
    <property type="term" value="F:metal ion binding"/>
    <property type="evidence" value="ECO:0007669"/>
    <property type="project" value="UniProtKB-KW"/>
</dbReference>
<dbReference type="SUPFAM" id="SSF53613">
    <property type="entry name" value="Ribokinase-like"/>
    <property type="match status" value="1"/>
</dbReference>
<dbReference type="InterPro" id="IPR002139">
    <property type="entry name" value="Ribo/fructo_kinase"/>
</dbReference>
<feature type="binding site" evidence="9">
    <location>
        <position position="248"/>
    </location>
    <ligand>
        <name>K(+)</name>
        <dbReference type="ChEBI" id="CHEBI:29103"/>
    </ligand>
</feature>
<feature type="binding site" evidence="9">
    <location>
        <position position="287"/>
    </location>
    <ligand>
        <name>K(+)</name>
        <dbReference type="ChEBI" id="CHEBI:29103"/>
    </ligand>
</feature>